<feature type="chain" id="PRO_5045355801" description="Secreted protein" evidence="1">
    <location>
        <begin position="24"/>
        <end position="107"/>
    </location>
</feature>
<protein>
    <recommendedName>
        <fullName evidence="4">Secreted protein</fullName>
    </recommendedName>
</protein>
<dbReference type="Proteomes" id="UP000266723">
    <property type="component" value="Unassembled WGS sequence"/>
</dbReference>
<keyword evidence="1" id="KW-0732">Signal</keyword>
<proteinExistence type="predicted"/>
<gene>
    <name evidence="2" type="ORF">DY000_02058356</name>
</gene>
<evidence type="ECO:0000313" key="3">
    <source>
        <dbReference type="Proteomes" id="UP000266723"/>
    </source>
</evidence>
<evidence type="ECO:0000256" key="1">
    <source>
        <dbReference type="SAM" id="SignalP"/>
    </source>
</evidence>
<feature type="signal peptide" evidence="1">
    <location>
        <begin position="1"/>
        <end position="23"/>
    </location>
</feature>
<comment type="caution">
    <text evidence="2">The sequence shown here is derived from an EMBL/GenBank/DDBJ whole genome shotgun (WGS) entry which is preliminary data.</text>
</comment>
<evidence type="ECO:0000313" key="2">
    <source>
        <dbReference type="EMBL" id="KAF3496640.1"/>
    </source>
</evidence>
<accession>A0ABQ7AG68</accession>
<keyword evidence="3" id="KW-1185">Reference proteome</keyword>
<organism evidence="2 3">
    <name type="scientific">Brassica cretica</name>
    <name type="common">Mustard</name>
    <dbReference type="NCBI Taxonomy" id="69181"/>
    <lineage>
        <taxon>Eukaryota</taxon>
        <taxon>Viridiplantae</taxon>
        <taxon>Streptophyta</taxon>
        <taxon>Embryophyta</taxon>
        <taxon>Tracheophyta</taxon>
        <taxon>Spermatophyta</taxon>
        <taxon>Magnoliopsida</taxon>
        <taxon>eudicotyledons</taxon>
        <taxon>Gunneridae</taxon>
        <taxon>Pentapetalae</taxon>
        <taxon>rosids</taxon>
        <taxon>malvids</taxon>
        <taxon>Brassicales</taxon>
        <taxon>Brassicaceae</taxon>
        <taxon>Brassiceae</taxon>
        <taxon>Brassica</taxon>
    </lineage>
</organism>
<evidence type="ECO:0008006" key="4">
    <source>
        <dbReference type="Google" id="ProtNLM"/>
    </source>
</evidence>
<name>A0ABQ7AG68_BRACR</name>
<sequence>MRWKRRLYLFRWLLDETAPAVSASVVDDGKRCFYPSPWFSSTSTVLYLCFAPRIESGLDSVSRWLSTAATIALCGGSVRIKRHEEGSSNKGLQLQYRFRDELVMYLV</sequence>
<dbReference type="EMBL" id="QGKV02002055">
    <property type="protein sequence ID" value="KAF3496640.1"/>
    <property type="molecule type" value="Genomic_DNA"/>
</dbReference>
<reference evidence="2 3" key="1">
    <citation type="journal article" date="2020" name="BMC Genomics">
        <title>Intraspecific diversification of the crop wild relative Brassica cretica Lam. using demographic model selection.</title>
        <authorList>
            <person name="Kioukis A."/>
            <person name="Michalopoulou V.A."/>
            <person name="Briers L."/>
            <person name="Pirintsos S."/>
            <person name="Studholme D.J."/>
            <person name="Pavlidis P."/>
            <person name="Sarris P.F."/>
        </authorList>
    </citation>
    <scope>NUCLEOTIDE SEQUENCE [LARGE SCALE GENOMIC DNA]</scope>
    <source>
        <strain evidence="3">cv. PFS-1207/04</strain>
    </source>
</reference>